<keyword evidence="1" id="KW-0472">Membrane</keyword>
<comment type="caution">
    <text evidence="2">The sequence shown here is derived from an EMBL/GenBank/DDBJ whole genome shotgun (WGS) entry which is preliminary data.</text>
</comment>
<evidence type="ECO:0000313" key="3">
    <source>
        <dbReference type="Proteomes" id="UP000537775"/>
    </source>
</evidence>
<keyword evidence="3" id="KW-1185">Reference proteome</keyword>
<keyword evidence="1" id="KW-0812">Transmembrane</keyword>
<evidence type="ECO:0000313" key="2">
    <source>
        <dbReference type="EMBL" id="MBB6391631.1"/>
    </source>
</evidence>
<name>A0A7X0FR93_9MICO</name>
<proteinExistence type="predicted"/>
<organism evidence="2 3">
    <name type="scientific">Microbacterium thalassium</name>
    <dbReference type="NCBI Taxonomy" id="362649"/>
    <lineage>
        <taxon>Bacteria</taxon>
        <taxon>Bacillati</taxon>
        <taxon>Actinomycetota</taxon>
        <taxon>Actinomycetes</taxon>
        <taxon>Micrococcales</taxon>
        <taxon>Microbacteriaceae</taxon>
        <taxon>Microbacterium</taxon>
    </lineage>
</organism>
<feature type="transmembrane region" description="Helical" evidence="1">
    <location>
        <begin position="12"/>
        <end position="31"/>
    </location>
</feature>
<dbReference type="Proteomes" id="UP000537775">
    <property type="component" value="Unassembled WGS sequence"/>
</dbReference>
<protein>
    <submittedName>
        <fullName evidence="2">Type II secretory pathway pseudopilin PulG</fullName>
    </submittedName>
</protein>
<evidence type="ECO:0000256" key="1">
    <source>
        <dbReference type="SAM" id="Phobius"/>
    </source>
</evidence>
<dbReference type="RefSeq" id="WP_184750783.1">
    <property type="nucleotide sequence ID" value="NZ_BAAAJR010000006.1"/>
</dbReference>
<reference evidence="2 3" key="1">
    <citation type="submission" date="2020-08" db="EMBL/GenBank/DDBJ databases">
        <title>Sequencing the genomes of 1000 actinobacteria strains.</title>
        <authorList>
            <person name="Klenk H.-P."/>
        </authorList>
    </citation>
    <scope>NUCLEOTIDE SEQUENCE [LARGE SCALE GENOMIC DNA]</scope>
    <source>
        <strain evidence="2 3">DSM 12511</strain>
    </source>
</reference>
<dbReference type="AlphaFoldDB" id="A0A7X0FR93"/>
<accession>A0A7X0FR93</accession>
<keyword evidence="1" id="KW-1133">Transmembrane helix</keyword>
<sequence length="120" mass="12122">MQSDRGLGLVEVIVAMLLLGAIAVAILPALWQGIILSSEQSSTATATRFLNSLVEEARGLENCTTIPDVIGRTESDGSGNELVSSGSLAGCASGSAATLTLQVSTGGEVLASTTALIYIP</sequence>
<dbReference type="EMBL" id="JACHML010000001">
    <property type="protein sequence ID" value="MBB6391631.1"/>
    <property type="molecule type" value="Genomic_DNA"/>
</dbReference>
<gene>
    <name evidence="2" type="ORF">HD594_001944</name>
</gene>